<feature type="region of interest" description="Disordered" evidence="1">
    <location>
        <begin position="44"/>
        <end position="73"/>
    </location>
</feature>
<keyword evidence="3" id="KW-1185">Reference proteome</keyword>
<evidence type="ECO:0000256" key="1">
    <source>
        <dbReference type="SAM" id="MobiDB-lite"/>
    </source>
</evidence>
<evidence type="ECO:0000313" key="3">
    <source>
        <dbReference type="Proteomes" id="UP000694382"/>
    </source>
</evidence>
<sequence length="85" mass="9338">MKSAVPAPPEPHSELDLERFKLELLEEFRRELHKMKEEIIQGGGGEFAGILGRGDRGGGRGGGDNDPTPDPPPIFVFFVPLPQRC</sequence>
<dbReference type="Gene3D" id="1.20.5.1160">
    <property type="entry name" value="Vasodilator-stimulated phosphoprotein"/>
    <property type="match status" value="1"/>
</dbReference>
<dbReference type="AlphaFoldDB" id="A0A8U8C6X8"/>
<organism evidence="2 3">
    <name type="scientific">Geospiza parvula</name>
    <name type="common">Small tree-finch</name>
    <name type="synonym">Camarhynchus parvulus</name>
    <dbReference type="NCBI Taxonomy" id="87175"/>
    <lineage>
        <taxon>Eukaryota</taxon>
        <taxon>Metazoa</taxon>
        <taxon>Chordata</taxon>
        <taxon>Craniata</taxon>
        <taxon>Vertebrata</taxon>
        <taxon>Euteleostomi</taxon>
        <taxon>Archelosauria</taxon>
        <taxon>Archosauria</taxon>
        <taxon>Dinosauria</taxon>
        <taxon>Saurischia</taxon>
        <taxon>Theropoda</taxon>
        <taxon>Coelurosauria</taxon>
        <taxon>Aves</taxon>
        <taxon>Neognathae</taxon>
        <taxon>Neoaves</taxon>
        <taxon>Telluraves</taxon>
        <taxon>Australaves</taxon>
        <taxon>Passeriformes</taxon>
        <taxon>Thraupidae</taxon>
        <taxon>Camarhynchus</taxon>
    </lineage>
</organism>
<dbReference type="InterPro" id="IPR038023">
    <property type="entry name" value="VASP_sf"/>
</dbReference>
<proteinExistence type="predicted"/>
<name>A0A8U8C6X8_GEOPR</name>
<accession>A0A8U8C6X8</accession>
<protein>
    <submittedName>
        <fullName evidence="2">Uncharacterized protein</fullName>
    </submittedName>
</protein>
<dbReference type="Ensembl" id="ENSCPVT00000027334.1">
    <property type="protein sequence ID" value="ENSCPVP00000027043.1"/>
    <property type="gene ID" value="ENSCPVG00000016904.1"/>
</dbReference>
<reference evidence="2" key="1">
    <citation type="submission" date="2025-08" db="UniProtKB">
        <authorList>
            <consortium name="Ensembl"/>
        </authorList>
    </citation>
    <scope>IDENTIFICATION</scope>
</reference>
<dbReference type="Pfam" id="PF08776">
    <property type="entry name" value="VASP_tetra"/>
    <property type="match status" value="1"/>
</dbReference>
<dbReference type="InterPro" id="IPR014885">
    <property type="entry name" value="VASP_tetra"/>
</dbReference>
<reference evidence="2" key="2">
    <citation type="submission" date="2025-09" db="UniProtKB">
        <authorList>
            <consortium name="Ensembl"/>
        </authorList>
    </citation>
    <scope>IDENTIFICATION</scope>
</reference>
<dbReference type="SUPFAM" id="SSF118370">
    <property type="entry name" value="Vasodilator-stimulated phosphoprotein, VASP, tetramerisation domain"/>
    <property type="match status" value="1"/>
</dbReference>
<evidence type="ECO:0000313" key="2">
    <source>
        <dbReference type="Ensembl" id="ENSCPVP00000027043.1"/>
    </source>
</evidence>
<dbReference type="Proteomes" id="UP000694382">
    <property type="component" value="Unassembled WGS sequence"/>
</dbReference>